<dbReference type="InterPro" id="IPR035994">
    <property type="entry name" value="Nucleoside_phosphorylase_sf"/>
</dbReference>
<protein>
    <recommendedName>
        <fullName evidence="2">Uridine phosphorylase</fullName>
        <ecNumber evidence="1">2.4.2.3</ecNumber>
    </recommendedName>
</protein>
<dbReference type="InterPro" id="IPR000845">
    <property type="entry name" value="Nucleoside_phosphorylase_d"/>
</dbReference>
<dbReference type="CDD" id="cd00436">
    <property type="entry name" value="UP_TbUP-like"/>
    <property type="match status" value="1"/>
</dbReference>
<dbReference type="PANTHER" id="PTHR43691">
    <property type="entry name" value="URIDINE PHOSPHORYLASE"/>
    <property type="match status" value="1"/>
</dbReference>
<dbReference type="RefSeq" id="WP_348715263.1">
    <property type="nucleotide sequence ID" value="NZ_CAXJIO010000010.1"/>
</dbReference>
<name>A0ABM9P870_9FLAO</name>
<dbReference type="Gene3D" id="3.40.50.1580">
    <property type="entry name" value="Nucleoside phosphorylase domain"/>
    <property type="match status" value="1"/>
</dbReference>
<organism evidence="5 6">
    <name type="scientific">Tenacibaculum polynesiense</name>
    <dbReference type="NCBI Taxonomy" id="3137857"/>
    <lineage>
        <taxon>Bacteria</taxon>
        <taxon>Pseudomonadati</taxon>
        <taxon>Bacteroidota</taxon>
        <taxon>Flavobacteriia</taxon>
        <taxon>Flavobacteriales</taxon>
        <taxon>Flavobacteriaceae</taxon>
        <taxon>Tenacibaculum</taxon>
    </lineage>
</organism>
<dbReference type="EMBL" id="CAXJIO010000010">
    <property type="protein sequence ID" value="CAL2101576.1"/>
    <property type="molecule type" value="Genomic_DNA"/>
</dbReference>
<dbReference type="SUPFAM" id="SSF53167">
    <property type="entry name" value="Purine and uridine phosphorylases"/>
    <property type="match status" value="1"/>
</dbReference>
<evidence type="ECO:0000256" key="2">
    <source>
        <dbReference type="ARBA" id="ARBA00021980"/>
    </source>
</evidence>
<evidence type="ECO:0000259" key="4">
    <source>
        <dbReference type="Pfam" id="PF01048"/>
    </source>
</evidence>
<comment type="caution">
    <text evidence="5">The sequence shown here is derived from an EMBL/GenBank/DDBJ whole genome shotgun (WGS) entry which is preliminary data.</text>
</comment>
<proteinExistence type="predicted"/>
<reference evidence="5 6" key="1">
    <citation type="submission" date="2024-05" db="EMBL/GenBank/DDBJ databases">
        <authorList>
            <person name="Duchaud E."/>
        </authorList>
    </citation>
    <scope>NUCLEOTIDE SEQUENCE [LARGE SCALE GENOMIC DNA]</scope>
    <source>
        <strain evidence="5">Ena-SAMPLE-TAB-13-05-2024-13:56:06:370-140308</strain>
    </source>
</reference>
<comment type="catalytic activity">
    <reaction evidence="3">
        <text>uridine + phosphate = alpha-D-ribose 1-phosphate + uracil</text>
        <dbReference type="Rhea" id="RHEA:24388"/>
        <dbReference type="ChEBI" id="CHEBI:16704"/>
        <dbReference type="ChEBI" id="CHEBI:17568"/>
        <dbReference type="ChEBI" id="CHEBI:43474"/>
        <dbReference type="ChEBI" id="CHEBI:57720"/>
        <dbReference type="EC" id="2.4.2.3"/>
    </reaction>
</comment>
<evidence type="ECO:0000256" key="3">
    <source>
        <dbReference type="ARBA" id="ARBA00048447"/>
    </source>
</evidence>
<feature type="domain" description="Nucleoside phosphorylase" evidence="4">
    <location>
        <begin position="30"/>
        <end position="266"/>
    </location>
</feature>
<dbReference type="Proteomes" id="UP001497527">
    <property type="component" value="Unassembled WGS sequence"/>
</dbReference>
<evidence type="ECO:0000313" key="5">
    <source>
        <dbReference type="EMBL" id="CAL2101576.1"/>
    </source>
</evidence>
<dbReference type="EC" id="2.4.2.3" evidence="1"/>
<sequence>MSIKHSELILNPDGSIYHLNLRPEHISTDIIFVGDQYRVDKVTKHFDSIEFTTQKREFKTTTGTYNGKRLTVISTGIGPDNIDIVLNELDALVNIDLETRQPKENHTKLNITRIGTSGSLQADIPVNSFLLSSHAIDLNGMLQSYQVEDIAHSDIEEAFIEHTNWSQRKSYPLVIANGKSLEEKLVSDKVHLGMTATAGGFYGPQGRVLRLPLQDADLNAKIDSFNHNGIRVTNLEMETSAIYGLSKLLGHDAASMNALIANRANGTFSEDPGKVVADLIKYTLDKLTE</sequence>
<accession>A0ABM9P870</accession>
<dbReference type="PANTHER" id="PTHR43691:SF11">
    <property type="entry name" value="FI09636P-RELATED"/>
    <property type="match status" value="1"/>
</dbReference>
<dbReference type="Pfam" id="PF01048">
    <property type="entry name" value="PNP_UDP_1"/>
    <property type="match status" value="1"/>
</dbReference>
<evidence type="ECO:0000256" key="1">
    <source>
        <dbReference type="ARBA" id="ARBA00011888"/>
    </source>
</evidence>
<gene>
    <name evidence="5" type="ORF">T190423A01A_10139</name>
</gene>
<keyword evidence="6" id="KW-1185">Reference proteome</keyword>
<evidence type="ECO:0000313" key="6">
    <source>
        <dbReference type="Proteomes" id="UP001497527"/>
    </source>
</evidence>